<organism evidence="2 4">
    <name type="scientific">Nephila pilipes</name>
    <name type="common">Giant wood spider</name>
    <name type="synonym">Nephila maculata</name>
    <dbReference type="NCBI Taxonomy" id="299642"/>
    <lineage>
        <taxon>Eukaryota</taxon>
        <taxon>Metazoa</taxon>
        <taxon>Ecdysozoa</taxon>
        <taxon>Arthropoda</taxon>
        <taxon>Chelicerata</taxon>
        <taxon>Arachnida</taxon>
        <taxon>Araneae</taxon>
        <taxon>Araneomorphae</taxon>
        <taxon>Entelegynae</taxon>
        <taxon>Araneoidea</taxon>
        <taxon>Nephilidae</taxon>
        <taxon>Nephila</taxon>
    </lineage>
</organism>
<sequence length="28" mass="2986">FRNGRSPILVATDVAARGLEAHGKFSCL</sequence>
<evidence type="ECO:0000313" key="4">
    <source>
        <dbReference type="Proteomes" id="UP000887013"/>
    </source>
</evidence>
<keyword evidence="4" id="KW-1185">Reference proteome</keyword>
<proteinExistence type="predicted"/>
<dbReference type="Gene3D" id="3.40.50.300">
    <property type="entry name" value="P-loop containing nucleotide triphosphate hydrolases"/>
    <property type="match status" value="1"/>
</dbReference>
<name>A0A8X6MQI4_NEPPI</name>
<evidence type="ECO:0000313" key="2">
    <source>
        <dbReference type="EMBL" id="GFS72395.1"/>
    </source>
</evidence>
<evidence type="ECO:0000313" key="1">
    <source>
        <dbReference type="EMBL" id="GFS38332.1"/>
    </source>
</evidence>
<protein>
    <submittedName>
        <fullName evidence="2">Uncharacterized protein</fullName>
    </submittedName>
</protein>
<evidence type="ECO:0000313" key="3">
    <source>
        <dbReference type="EMBL" id="GFU40548.1"/>
    </source>
</evidence>
<accession>A0A8X6MQI4</accession>
<dbReference type="EMBL" id="BMAW01095889">
    <property type="protein sequence ID" value="GFS72395.1"/>
    <property type="molecule type" value="Genomic_DNA"/>
</dbReference>
<dbReference type="InterPro" id="IPR027417">
    <property type="entry name" value="P-loop_NTPase"/>
</dbReference>
<dbReference type="EMBL" id="BMAW01084897">
    <property type="protein sequence ID" value="GFU40548.1"/>
    <property type="molecule type" value="Genomic_DNA"/>
</dbReference>
<dbReference type="AlphaFoldDB" id="A0A8X6MQI4"/>
<dbReference type="EMBL" id="BMAW01043237">
    <property type="protein sequence ID" value="GFS38332.1"/>
    <property type="molecule type" value="Genomic_DNA"/>
</dbReference>
<gene>
    <name evidence="2" type="ORF">NPIL_193841</name>
    <name evidence="3" type="ORF">NPIL_523141</name>
    <name evidence="1" type="ORF">NPIL_610861</name>
</gene>
<dbReference type="Proteomes" id="UP000887013">
    <property type="component" value="Unassembled WGS sequence"/>
</dbReference>
<reference evidence="2" key="1">
    <citation type="submission" date="2020-08" db="EMBL/GenBank/DDBJ databases">
        <title>Multicomponent nature underlies the extraordinary mechanical properties of spider dragline silk.</title>
        <authorList>
            <person name="Kono N."/>
            <person name="Nakamura H."/>
            <person name="Mori M."/>
            <person name="Yoshida Y."/>
            <person name="Ohtoshi R."/>
            <person name="Malay A.D."/>
            <person name="Moran D.A.P."/>
            <person name="Tomita M."/>
            <person name="Numata K."/>
            <person name="Arakawa K."/>
        </authorList>
    </citation>
    <scope>NUCLEOTIDE SEQUENCE</scope>
</reference>
<feature type="non-terminal residue" evidence="2">
    <location>
        <position position="1"/>
    </location>
</feature>
<comment type="caution">
    <text evidence="2">The sequence shown here is derived from an EMBL/GenBank/DDBJ whole genome shotgun (WGS) entry which is preliminary data.</text>
</comment>